<sequence length="136" mass="15581">MYQALEGSHNMNHDDHGISINKVTYDENAYLSLKATGKLTHNDYEKFNPELDSALADAKDAKIKAVIDTTELEGFEPRAMWDDLKLGLKHRNEFEKVAIYGNKNWQKTAAKIGAWFVTGEVQYFENKNDAIDWLNK</sequence>
<organism evidence="1 2">
    <name type="scientific">Zooshikella harenae</name>
    <dbReference type="NCBI Taxonomy" id="2827238"/>
    <lineage>
        <taxon>Bacteria</taxon>
        <taxon>Pseudomonadati</taxon>
        <taxon>Pseudomonadota</taxon>
        <taxon>Gammaproteobacteria</taxon>
        <taxon>Oceanospirillales</taxon>
        <taxon>Zooshikellaceae</taxon>
        <taxon>Zooshikella</taxon>
    </lineage>
</organism>
<gene>
    <name evidence="1" type="ORF">KCG35_03400</name>
</gene>
<dbReference type="Pfam" id="PF11964">
    <property type="entry name" value="SpoIIAA-like"/>
    <property type="match status" value="1"/>
</dbReference>
<dbReference type="InterPro" id="IPR021866">
    <property type="entry name" value="SpoIIAA-like"/>
</dbReference>
<dbReference type="EMBL" id="JAGSOY010000004">
    <property type="protein sequence ID" value="MBU2710096.1"/>
    <property type="molecule type" value="Genomic_DNA"/>
</dbReference>
<protein>
    <submittedName>
        <fullName evidence="1">STAS/SEC14 domain-containing protein</fullName>
    </submittedName>
</protein>
<dbReference type="InterPro" id="IPR036513">
    <property type="entry name" value="STAS_dom_sf"/>
</dbReference>
<evidence type="ECO:0000313" key="1">
    <source>
        <dbReference type="EMBL" id="MBU2710096.1"/>
    </source>
</evidence>
<dbReference type="InterPro" id="IPR038396">
    <property type="entry name" value="SpoIIAA-like_sf"/>
</dbReference>
<comment type="caution">
    <text evidence="1">The sequence shown here is derived from an EMBL/GenBank/DDBJ whole genome shotgun (WGS) entry which is preliminary data.</text>
</comment>
<evidence type="ECO:0000313" key="2">
    <source>
        <dbReference type="Proteomes" id="UP000690515"/>
    </source>
</evidence>
<proteinExistence type="predicted"/>
<dbReference type="Proteomes" id="UP000690515">
    <property type="component" value="Unassembled WGS sequence"/>
</dbReference>
<name>A0ABS5Z7S7_9GAMM</name>
<accession>A0ABS5Z7S7</accession>
<dbReference type="SUPFAM" id="SSF52091">
    <property type="entry name" value="SpoIIaa-like"/>
    <property type="match status" value="1"/>
</dbReference>
<dbReference type="RefSeq" id="WP_215818250.1">
    <property type="nucleotide sequence ID" value="NZ_JAGSOY010000004.1"/>
</dbReference>
<keyword evidence="2" id="KW-1185">Reference proteome</keyword>
<dbReference type="Gene3D" id="3.40.50.10600">
    <property type="entry name" value="SpoIIaa-like domains"/>
    <property type="match status" value="1"/>
</dbReference>
<reference evidence="1 2" key="1">
    <citation type="submission" date="2021-04" db="EMBL/GenBank/DDBJ databases">
        <authorList>
            <person name="Pira H."/>
            <person name="Risdian C."/>
            <person name="Wink J."/>
        </authorList>
    </citation>
    <scope>NUCLEOTIDE SEQUENCE [LARGE SCALE GENOMIC DNA]</scope>
    <source>
        <strain evidence="1 2">WH53</strain>
    </source>
</reference>